<evidence type="ECO:0000256" key="2">
    <source>
        <dbReference type="ARBA" id="ARBA00022741"/>
    </source>
</evidence>
<dbReference type="STRING" id="1173061.A0A0J9X824"/>
<keyword evidence="3" id="KW-0067">ATP-binding</keyword>
<keyword evidence="2" id="KW-0547">Nucleotide-binding</keyword>
<dbReference type="FunFam" id="3.40.50.300:FF:001278">
    <property type="entry name" value="Iron-sulfur cluster carrier protein"/>
    <property type="match status" value="1"/>
</dbReference>
<dbReference type="Proteomes" id="UP000242525">
    <property type="component" value="Unassembled WGS sequence"/>
</dbReference>
<accession>A0A0J9X824</accession>
<dbReference type="GO" id="GO:0051539">
    <property type="term" value="F:4 iron, 4 sulfur cluster binding"/>
    <property type="evidence" value="ECO:0007669"/>
    <property type="project" value="TreeGrafter"/>
</dbReference>
<dbReference type="GO" id="GO:0016226">
    <property type="term" value="P:iron-sulfur cluster assembly"/>
    <property type="evidence" value="ECO:0007669"/>
    <property type="project" value="InterPro"/>
</dbReference>
<dbReference type="GO" id="GO:0032981">
    <property type="term" value="P:mitochondrial respiratory chain complex I assembly"/>
    <property type="evidence" value="ECO:0007669"/>
    <property type="project" value="TreeGrafter"/>
</dbReference>
<dbReference type="Pfam" id="PF10609">
    <property type="entry name" value="ParA"/>
    <property type="match status" value="1"/>
</dbReference>
<dbReference type="AlphaFoldDB" id="A0A0J9X824"/>
<reference evidence="7" key="1">
    <citation type="submission" date="2014-03" db="EMBL/GenBank/DDBJ databases">
        <authorList>
            <person name="Casaregola S."/>
        </authorList>
    </citation>
    <scope>NUCLEOTIDE SEQUENCE [LARGE SCALE GENOMIC DNA]</scope>
    <source>
        <strain evidence="7">CLIB 918</strain>
    </source>
</reference>
<dbReference type="InterPro" id="IPR033756">
    <property type="entry name" value="YlxH/NBP35"/>
</dbReference>
<keyword evidence="8" id="KW-1185">Reference proteome</keyword>
<dbReference type="SUPFAM" id="SSF52540">
    <property type="entry name" value="P-loop containing nucleoside triphosphate hydrolases"/>
    <property type="match status" value="1"/>
</dbReference>
<dbReference type="GO" id="GO:0005739">
    <property type="term" value="C:mitochondrion"/>
    <property type="evidence" value="ECO:0007669"/>
    <property type="project" value="TreeGrafter"/>
</dbReference>
<dbReference type="HAMAP" id="MF_02040">
    <property type="entry name" value="Mrp_NBP35"/>
    <property type="match status" value="1"/>
</dbReference>
<evidence type="ECO:0000313" key="7">
    <source>
        <dbReference type="EMBL" id="CDO52951.1"/>
    </source>
</evidence>
<gene>
    <name evidence="7" type="ORF">BN980_GECA04s01995g</name>
</gene>
<proteinExistence type="inferred from homology"/>
<evidence type="ECO:0000256" key="4">
    <source>
        <dbReference type="ARBA" id="ARBA00023004"/>
    </source>
</evidence>
<evidence type="ECO:0000256" key="1">
    <source>
        <dbReference type="ARBA" id="ARBA00022723"/>
    </source>
</evidence>
<organism evidence="7 8">
    <name type="scientific">Geotrichum candidum</name>
    <name type="common">Oospora lactis</name>
    <name type="synonym">Dipodascus geotrichum</name>
    <dbReference type="NCBI Taxonomy" id="1173061"/>
    <lineage>
        <taxon>Eukaryota</taxon>
        <taxon>Fungi</taxon>
        <taxon>Dikarya</taxon>
        <taxon>Ascomycota</taxon>
        <taxon>Saccharomycotina</taxon>
        <taxon>Dipodascomycetes</taxon>
        <taxon>Dipodascales</taxon>
        <taxon>Dipodascaceae</taxon>
        <taxon>Geotrichum</taxon>
    </lineage>
</organism>
<dbReference type="InterPro" id="IPR027417">
    <property type="entry name" value="P-loop_NTPase"/>
</dbReference>
<protein>
    <submittedName>
        <fullName evidence="7">Similar to Saccharomyces cerevisiae YIL003W CFD1 Highly conserved iron-sulfur cluster binding protein localized in the cytoplasm</fullName>
    </submittedName>
</protein>
<keyword evidence="5" id="KW-0411">Iron-sulfur</keyword>
<name>A0A0J9X824_GEOCN</name>
<dbReference type="PANTHER" id="PTHR42961:SF2">
    <property type="entry name" value="IRON-SULFUR PROTEIN NUBPL"/>
    <property type="match status" value="1"/>
</dbReference>
<dbReference type="GO" id="GO:0140663">
    <property type="term" value="F:ATP-dependent FeS chaperone activity"/>
    <property type="evidence" value="ECO:0007669"/>
    <property type="project" value="InterPro"/>
</dbReference>
<dbReference type="GO" id="GO:0005524">
    <property type="term" value="F:ATP binding"/>
    <property type="evidence" value="ECO:0007669"/>
    <property type="project" value="UniProtKB-KW"/>
</dbReference>
<keyword evidence="1" id="KW-0479">Metal-binding</keyword>
<sequence>MGVTRRFIPGVKHIVAISSAKGGVGKSTVSANVALSLFNKGLNVGILDTDIFGPSVPKLFNLSGEPLLNDDGKIVPLTNYGVKTMSMGYLVDPNKAVAWRGLLIQKALEQLLFDVEWGGIDILVLDMPPGTGDVQLTIAQQVNVDGAVIVSTPQDMALIDAVRGIELYNVVKVPVLGMVQNMSMFVCPNCKHESHIFGTDGAIKEAQRRNLDVLGSIPLSEDICLSADAGKPIVVSDPESYAAQVYDEIAGKIMEKLGLKVSS</sequence>
<evidence type="ECO:0000313" key="8">
    <source>
        <dbReference type="Proteomes" id="UP000242525"/>
    </source>
</evidence>
<evidence type="ECO:0000256" key="5">
    <source>
        <dbReference type="ARBA" id="ARBA00023014"/>
    </source>
</evidence>
<keyword evidence="4" id="KW-0408">Iron</keyword>
<dbReference type="InterPro" id="IPR019591">
    <property type="entry name" value="Mrp/NBP35_ATP-bd"/>
</dbReference>
<dbReference type="InterPro" id="IPR044304">
    <property type="entry name" value="NUBPL-like"/>
</dbReference>
<dbReference type="Gene3D" id="3.40.50.300">
    <property type="entry name" value="P-loop containing nucleotide triphosphate hydrolases"/>
    <property type="match status" value="1"/>
</dbReference>
<dbReference type="CDD" id="cd02037">
    <property type="entry name" value="Mrp_NBP35"/>
    <property type="match status" value="1"/>
</dbReference>
<dbReference type="GO" id="GO:0046872">
    <property type="term" value="F:metal ion binding"/>
    <property type="evidence" value="ECO:0007669"/>
    <property type="project" value="UniProtKB-KW"/>
</dbReference>
<dbReference type="PANTHER" id="PTHR42961">
    <property type="entry name" value="IRON-SULFUR PROTEIN NUBPL"/>
    <property type="match status" value="1"/>
</dbReference>
<comment type="similarity">
    <text evidence="6">Belongs to the Mrp/NBP35 ATP-binding proteins family.</text>
</comment>
<comment type="caution">
    <text evidence="7">The sequence shown here is derived from an EMBL/GenBank/DDBJ whole genome shotgun (WGS) entry which is preliminary data.</text>
</comment>
<dbReference type="EMBL" id="CCBN010000004">
    <property type="protein sequence ID" value="CDO52951.1"/>
    <property type="molecule type" value="Genomic_DNA"/>
</dbReference>
<evidence type="ECO:0000256" key="3">
    <source>
        <dbReference type="ARBA" id="ARBA00022840"/>
    </source>
</evidence>
<evidence type="ECO:0000256" key="6">
    <source>
        <dbReference type="ARBA" id="ARBA00024036"/>
    </source>
</evidence>
<dbReference type="OrthoDB" id="1741334at2759"/>